<feature type="region of interest" description="Disordered" evidence="1">
    <location>
        <begin position="33"/>
        <end position="59"/>
    </location>
</feature>
<evidence type="ECO:0000313" key="2">
    <source>
        <dbReference type="EMBL" id="MBM7037209.1"/>
    </source>
</evidence>
<evidence type="ECO:0000313" key="3">
    <source>
        <dbReference type="Proteomes" id="UP000809621"/>
    </source>
</evidence>
<dbReference type="RefSeq" id="WP_205158760.1">
    <property type="nucleotide sequence ID" value="NZ_JAFEUM010000004.1"/>
</dbReference>
<comment type="caution">
    <text evidence="2">The sequence shown here is derived from an EMBL/GenBank/DDBJ whole genome shotgun (WGS) entry which is preliminary data.</text>
</comment>
<keyword evidence="3" id="KW-1185">Reference proteome</keyword>
<organism evidence="2 3">
    <name type="scientific">Vibrio ulleungensis</name>
    <dbReference type="NCBI Taxonomy" id="2807619"/>
    <lineage>
        <taxon>Bacteria</taxon>
        <taxon>Pseudomonadati</taxon>
        <taxon>Pseudomonadota</taxon>
        <taxon>Gammaproteobacteria</taxon>
        <taxon>Vibrionales</taxon>
        <taxon>Vibrionaceae</taxon>
        <taxon>Vibrio</taxon>
    </lineage>
</organism>
<dbReference type="Proteomes" id="UP000809621">
    <property type="component" value="Unassembled WGS sequence"/>
</dbReference>
<sequence>MDFTEKLRLHGKVEEDLYFARLDKQLIDAMHDKQRREEQVHLQGKDEQTEHPFFSHEHE</sequence>
<gene>
    <name evidence="2" type="ORF">JQC93_12410</name>
</gene>
<name>A0ABS2HJK0_9VIBR</name>
<accession>A0ABS2HJK0</accession>
<dbReference type="EMBL" id="JAFEUM010000004">
    <property type="protein sequence ID" value="MBM7037209.1"/>
    <property type="molecule type" value="Genomic_DNA"/>
</dbReference>
<reference evidence="2 3" key="1">
    <citation type="submission" date="2021-02" db="EMBL/GenBank/DDBJ databases">
        <authorList>
            <person name="Park J.-S."/>
        </authorList>
    </citation>
    <scope>NUCLEOTIDE SEQUENCE [LARGE SCALE GENOMIC DNA]</scope>
    <source>
        <strain evidence="2 3">188UL20-2</strain>
    </source>
</reference>
<proteinExistence type="predicted"/>
<protein>
    <submittedName>
        <fullName evidence="2">Uncharacterized protein</fullName>
    </submittedName>
</protein>
<evidence type="ECO:0000256" key="1">
    <source>
        <dbReference type="SAM" id="MobiDB-lite"/>
    </source>
</evidence>